<evidence type="ECO:0000256" key="4">
    <source>
        <dbReference type="ARBA" id="ARBA00022840"/>
    </source>
</evidence>
<keyword evidence="2" id="KW-0436">Ligase</keyword>
<evidence type="ECO:0000256" key="6">
    <source>
        <dbReference type="ARBA" id="ARBA00022962"/>
    </source>
</evidence>
<keyword evidence="3" id="KW-0547">Nucleotide-binding</keyword>
<dbReference type="PATRIC" id="fig|1122219.3.peg.51"/>
<evidence type="ECO:0000313" key="10">
    <source>
        <dbReference type="Proteomes" id="UP000036503"/>
    </source>
</evidence>
<evidence type="ECO:0000256" key="5">
    <source>
        <dbReference type="ARBA" id="ARBA00022842"/>
    </source>
</evidence>
<feature type="domain" description="CobB/CobQ-like glutamine amidotransferase" evidence="8">
    <location>
        <begin position="243"/>
        <end position="429"/>
    </location>
</feature>
<dbReference type="PANTHER" id="PTHR43873:SF1">
    <property type="entry name" value="COBYRINATE A,C-DIAMIDE SYNTHASE"/>
    <property type="match status" value="1"/>
</dbReference>
<dbReference type="PANTHER" id="PTHR43873">
    <property type="entry name" value="COBYRINATE A,C-DIAMIDE SYNTHASE"/>
    <property type="match status" value="1"/>
</dbReference>
<dbReference type="Pfam" id="PF07685">
    <property type="entry name" value="GATase_3"/>
    <property type="match status" value="1"/>
</dbReference>
<dbReference type="Pfam" id="PF01656">
    <property type="entry name" value="CbiA"/>
    <property type="match status" value="1"/>
</dbReference>
<name>A0A0J6WZ59_9FIRM</name>
<dbReference type="InterPro" id="IPR004484">
    <property type="entry name" value="CbiA/CobB_synth"/>
</dbReference>
<comment type="cofactor">
    <cofactor evidence="1">
        <name>Mg(2+)</name>
        <dbReference type="ChEBI" id="CHEBI:18420"/>
    </cofactor>
</comment>
<dbReference type="InterPro" id="IPR011698">
    <property type="entry name" value="GATase_3"/>
</dbReference>
<dbReference type="Proteomes" id="UP000036503">
    <property type="component" value="Unassembled WGS sequence"/>
</dbReference>
<keyword evidence="10" id="KW-1185">Reference proteome</keyword>
<dbReference type="InterPro" id="IPR002586">
    <property type="entry name" value="CobQ/CobB/MinD/ParA_Nub-bd_dom"/>
</dbReference>
<dbReference type="AlphaFoldDB" id="A0A0J6WZ59"/>
<keyword evidence="4" id="KW-0067">ATP-binding</keyword>
<dbReference type="SUPFAM" id="SSF52317">
    <property type="entry name" value="Class I glutamine amidotransferase-like"/>
    <property type="match status" value="1"/>
</dbReference>
<dbReference type="STRING" id="39029.BSR42_02655"/>
<dbReference type="InterPro" id="IPR029062">
    <property type="entry name" value="Class_I_gatase-like"/>
</dbReference>
<protein>
    <submittedName>
        <fullName evidence="9">Cobyrinic acid a,c-diamide synthase</fullName>
    </submittedName>
</protein>
<gene>
    <name evidence="9" type="ORF">AB840_00235</name>
</gene>
<evidence type="ECO:0000256" key="1">
    <source>
        <dbReference type="ARBA" id="ARBA00001946"/>
    </source>
</evidence>
<dbReference type="GO" id="GO:0042242">
    <property type="term" value="F:cobyrinic acid a,c-diamide synthase activity"/>
    <property type="evidence" value="ECO:0007669"/>
    <property type="project" value="InterPro"/>
</dbReference>
<dbReference type="GO" id="GO:0005524">
    <property type="term" value="F:ATP binding"/>
    <property type="evidence" value="ECO:0007669"/>
    <property type="project" value="UniProtKB-KW"/>
</dbReference>
<organism evidence="9 10">
    <name type="scientific">Megasphaera cerevisiae DSM 20462</name>
    <dbReference type="NCBI Taxonomy" id="1122219"/>
    <lineage>
        <taxon>Bacteria</taxon>
        <taxon>Bacillati</taxon>
        <taxon>Bacillota</taxon>
        <taxon>Negativicutes</taxon>
        <taxon>Veillonellales</taxon>
        <taxon>Veillonellaceae</taxon>
        <taxon>Megasphaera</taxon>
    </lineage>
</organism>
<dbReference type="InterPro" id="IPR027417">
    <property type="entry name" value="P-loop_NTPase"/>
</dbReference>
<reference evidence="9 10" key="1">
    <citation type="submission" date="2015-06" db="EMBL/GenBank/DDBJ databases">
        <title>Draft genome sequence of beer spoilage bacterium Megasphaera cerevisiae type strain 20462.</title>
        <authorList>
            <person name="Kutumbaka K."/>
            <person name="Pasmowitz J."/>
            <person name="Mategko J."/>
            <person name="Reyes D."/>
            <person name="Friedrich A."/>
            <person name="Han S."/>
            <person name="Martens-Habbena W."/>
            <person name="Neal-McKinney J."/>
            <person name="Janagama H.K."/>
            <person name="Nadala C."/>
            <person name="Samadpour M."/>
        </authorList>
    </citation>
    <scope>NUCLEOTIDE SEQUENCE [LARGE SCALE GENOMIC DNA]</scope>
    <source>
        <strain evidence="9 10">DSM 20462</strain>
    </source>
</reference>
<evidence type="ECO:0000259" key="8">
    <source>
        <dbReference type="Pfam" id="PF07685"/>
    </source>
</evidence>
<keyword evidence="6" id="KW-0315">Glutamine amidotransferase</keyword>
<dbReference type="SUPFAM" id="SSF52540">
    <property type="entry name" value="P-loop containing nucleoside triphosphate hydrolases"/>
    <property type="match status" value="1"/>
</dbReference>
<dbReference type="NCBIfam" id="TIGR00379">
    <property type="entry name" value="cobB"/>
    <property type="match status" value="1"/>
</dbReference>
<feature type="domain" description="CobQ/CobB/MinD/ParA nucleotide binding" evidence="7">
    <location>
        <begin position="4"/>
        <end position="186"/>
    </location>
</feature>
<dbReference type="PROSITE" id="PS51274">
    <property type="entry name" value="GATASE_COBBQ"/>
    <property type="match status" value="1"/>
</dbReference>
<dbReference type="EMBL" id="LEKT01000001">
    <property type="protein sequence ID" value="KMO87939.1"/>
    <property type="molecule type" value="Genomic_DNA"/>
</dbReference>
<dbReference type="CDD" id="cd03130">
    <property type="entry name" value="GATase1_CobB"/>
    <property type="match status" value="1"/>
</dbReference>
<accession>A0A0J6WZ59</accession>
<comment type="caution">
    <text evidence="9">The sequence shown here is derived from an EMBL/GenBank/DDBJ whole genome shotgun (WGS) entry which is preliminary data.</text>
</comment>
<evidence type="ECO:0000313" key="9">
    <source>
        <dbReference type="EMBL" id="KMO87939.1"/>
    </source>
</evidence>
<sequence length="457" mass="50079">MGAPKSGSGKTTVVCALLQLLRQRGMKTTAFKNGPDYIDPMFHAQVLGVPSYNLDLFLFGGEAGGIRTARQLIARHTGNTALAVIEGAMGYYDGIAATSEASTYALAGAVSAPAVLVVDGKGAALSLAAQIKGLAEFRTDSHITGFIVNNVSRSVYDYFKDIWKRETGLIPLGYIPVMEDCRLSSRHLGLITADEIKNLRQIMNKLAAQAEQSIDVEGILRLARSAPELSYDPVVIPSGTPVRIAVAKDKAFCFYYEDALDLLTQMGAEIIPFSPLTDARLPLCDGIYLGGGYPELYAQELQQNTSMRENIRKAIQQGMPCLGECGGFMYLLEQFRQDQQTRNWAGAIKGTCAMTSGLIRFGYVTLVARQNTLLCRAGESIRAHEFHYSDSTHNGSAFTAHKALGKRSWPCIYAQGNLLAGYPHIHLWGNPKWAWNFLEACRQYKTGVRQCKSRRTP</sequence>
<proteinExistence type="predicted"/>
<evidence type="ECO:0000256" key="3">
    <source>
        <dbReference type="ARBA" id="ARBA00022741"/>
    </source>
</evidence>
<evidence type="ECO:0000256" key="2">
    <source>
        <dbReference type="ARBA" id="ARBA00022598"/>
    </source>
</evidence>
<dbReference type="Gene3D" id="3.40.50.300">
    <property type="entry name" value="P-loop containing nucleotide triphosphate hydrolases"/>
    <property type="match status" value="1"/>
</dbReference>
<keyword evidence="5" id="KW-0460">Magnesium</keyword>
<dbReference type="NCBIfam" id="NF002204">
    <property type="entry name" value="PRK01077.1"/>
    <property type="match status" value="1"/>
</dbReference>
<dbReference type="InParanoid" id="A0A0J6WZ59"/>
<dbReference type="Gene3D" id="3.40.50.880">
    <property type="match status" value="1"/>
</dbReference>
<evidence type="ECO:0000259" key="7">
    <source>
        <dbReference type="Pfam" id="PF01656"/>
    </source>
</evidence>